<evidence type="ECO:0000256" key="6">
    <source>
        <dbReference type="ARBA" id="ARBA00022679"/>
    </source>
</evidence>
<evidence type="ECO:0000256" key="15">
    <source>
        <dbReference type="ARBA" id="ARBA00033270"/>
    </source>
</evidence>
<accession>A0ABN6NCV7</accession>
<keyword evidence="8" id="KW-0133">Cell shape</keyword>
<evidence type="ECO:0000256" key="14">
    <source>
        <dbReference type="ARBA" id="ARBA00032370"/>
    </source>
</evidence>
<feature type="transmembrane region" description="Helical" evidence="21">
    <location>
        <begin position="284"/>
        <end position="304"/>
    </location>
</feature>
<keyword evidence="11 21" id="KW-0472">Membrane</keyword>
<keyword evidence="12" id="KW-0131">Cell cycle</keyword>
<evidence type="ECO:0000313" key="22">
    <source>
        <dbReference type="EMBL" id="BDG10306.1"/>
    </source>
</evidence>
<comment type="pathway">
    <text evidence="2">Cell wall biogenesis; peptidoglycan biosynthesis.</text>
</comment>
<dbReference type="InterPro" id="IPR013437">
    <property type="entry name" value="FtsW"/>
</dbReference>
<evidence type="ECO:0000256" key="19">
    <source>
        <dbReference type="ARBA" id="ARBA00044770"/>
    </source>
</evidence>
<feature type="transmembrane region" description="Helical" evidence="21">
    <location>
        <begin position="316"/>
        <end position="341"/>
    </location>
</feature>
<evidence type="ECO:0000256" key="16">
    <source>
        <dbReference type="ARBA" id="ARBA00038053"/>
    </source>
</evidence>
<keyword evidence="9" id="KW-0573">Peptidoglycan synthesis</keyword>
<dbReference type="NCBIfam" id="TIGR02614">
    <property type="entry name" value="ftsW"/>
    <property type="match status" value="1"/>
</dbReference>
<evidence type="ECO:0000256" key="5">
    <source>
        <dbReference type="ARBA" id="ARBA00022676"/>
    </source>
</evidence>
<keyword evidence="4" id="KW-0132">Cell division</keyword>
<evidence type="ECO:0000256" key="8">
    <source>
        <dbReference type="ARBA" id="ARBA00022960"/>
    </source>
</evidence>
<sequence length="394" mass="41582">MAPPASDRSWSRRPSAAPVDGWLLFAVLALTAFGAVMVYSASAVTAAAKSGDQFFFLKRQLVAAAVGAGLLVGALKLGYRRFETLAYPVLLFTLFSLVLVLVPGIGKVAGGARRWIGAGPLSFQPAELCKLALVLYLARSLAYKRDKMRLFSIGFVPHVMVAGVLMVLCLFEKDLGTCVVLAGVLLAMLFAAGAKVTWLVAAVFAAIPIGWKLIAGTDYRLKRWLAFKDPFAYRDGVGFQMVESLLGVGNGGWLGQGLGDGKGKLFYLPAAHTDFIGAVIAEELGLVGMLLLVTLYGVFVWRGLKAAFGASDSFGCYLALGLTTLVGVQAVFNLCVVLVLLPTKGLTLPFVSYGGSSLMTLMGASGLLLSVSQSQGGFLRRGAQAVRLQAEVAP</sequence>
<evidence type="ECO:0000256" key="12">
    <source>
        <dbReference type="ARBA" id="ARBA00023306"/>
    </source>
</evidence>
<comment type="catalytic activity">
    <reaction evidence="20">
        <text>[GlcNAc-(1-&gt;4)-Mur2Ac(oyl-L-Ala-gamma-D-Glu-L-Lys-D-Ala-D-Ala)](n)-di-trans,octa-cis-undecaprenyl diphosphate + beta-D-GlcNAc-(1-&gt;4)-Mur2Ac(oyl-L-Ala-gamma-D-Glu-L-Lys-D-Ala-D-Ala)-di-trans,octa-cis-undecaprenyl diphosphate = [GlcNAc-(1-&gt;4)-Mur2Ac(oyl-L-Ala-gamma-D-Glu-L-Lys-D-Ala-D-Ala)](n+1)-di-trans,octa-cis-undecaprenyl diphosphate + di-trans,octa-cis-undecaprenyl diphosphate + H(+)</text>
        <dbReference type="Rhea" id="RHEA:23708"/>
        <dbReference type="Rhea" id="RHEA-COMP:9602"/>
        <dbReference type="Rhea" id="RHEA-COMP:9603"/>
        <dbReference type="ChEBI" id="CHEBI:15378"/>
        <dbReference type="ChEBI" id="CHEBI:58405"/>
        <dbReference type="ChEBI" id="CHEBI:60033"/>
        <dbReference type="ChEBI" id="CHEBI:78435"/>
        <dbReference type="EC" id="2.4.99.28"/>
    </reaction>
</comment>
<evidence type="ECO:0000313" key="23">
    <source>
        <dbReference type="Proteomes" id="UP001162734"/>
    </source>
</evidence>
<protein>
    <recommendedName>
        <fullName evidence="17">Probable peptidoglycan glycosyltransferase FtsW</fullName>
        <ecNumber evidence="19">2.4.99.28</ecNumber>
    </recommendedName>
    <alternativeName>
        <fullName evidence="18">Cell division protein FtsW</fullName>
    </alternativeName>
    <alternativeName>
        <fullName evidence="15">Cell wall polymerase</fullName>
    </alternativeName>
    <alternativeName>
        <fullName evidence="14">Peptidoglycan polymerase</fullName>
    </alternativeName>
</protein>
<evidence type="ECO:0000256" key="11">
    <source>
        <dbReference type="ARBA" id="ARBA00023136"/>
    </source>
</evidence>
<dbReference type="PANTHER" id="PTHR30474">
    <property type="entry name" value="CELL CYCLE PROTEIN"/>
    <property type="match status" value="1"/>
</dbReference>
<dbReference type="Pfam" id="PF01098">
    <property type="entry name" value="FTSW_RODA_SPOVE"/>
    <property type="match status" value="1"/>
</dbReference>
<feature type="transmembrane region" description="Helical" evidence="21">
    <location>
        <begin position="60"/>
        <end position="79"/>
    </location>
</feature>
<dbReference type="RefSeq" id="WP_248342731.1">
    <property type="nucleotide sequence ID" value="NZ_AP025592.1"/>
</dbReference>
<evidence type="ECO:0000256" key="17">
    <source>
        <dbReference type="ARBA" id="ARBA00041185"/>
    </source>
</evidence>
<keyword evidence="7 21" id="KW-0812">Transmembrane</keyword>
<keyword evidence="3" id="KW-1003">Cell membrane</keyword>
<organism evidence="22 23">
    <name type="scientific">Anaeromyxobacter paludicola</name>
    <dbReference type="NCBI Taxonomy" id="2918171"/>
    <lineage>
        <taxon>Bacteria</taxon>
        <taxon>Pseudomonadati</taxon>
        <taxon>Myxococcota</taxon>
        <taxon>Myxococcia</taxon>
        <taxon>Myxococcales</taxon>
        <taxon>Cystobacterineae</taxon>
        <taxon>Anaeromyxobacteraceae</taxon>
        <taxon>Anaeromyxobacter</taxon>
    </lineage>
</organism>
<comment type="subcellular location">
    <subcellularLocation>
        <location evidence="1">Cell membrane</location>
        <topology evidence="1">Multi-pass membrane protein</topology>
    </subcellularLocation>
</comment>
<name>A0ABN6NCV7_9BACT</name>
<feature type="transmembrane region" description="Helical" evidence="21">
    <location>
        <begin position="22"/>
        <end position="48"/>
    </location>
</feature>
<evidence type="ECO:0000256" key="18">
    <source>
        <dbReference type="ARBA" id="ARBA00041418"/>
    </source>
</evidence>
<evidence type="ECO:0000256" key="13">
    <source>
        <dbReference type="ARBA" id="ARBA00023316"/>
    </source>
</evidence>
<feature type="transmembrane region" description="Helical" evidence="21">
    <location>
        <begin position="178"/>
        <end position="211"/>
    </location>
</feature>
<proteinExistence type="inferred from homology"/>
<dbReference type="EC" id="2.4.99.28" evidence="19"/>
<evidence type="ECO:0000256" key="10">
    <source>
        <dbReference type="ARBA" id="ARBA00022989"/>
    </source>
</evidence>
<evidence type="ECO:0000256" key="2">
    <source>
        <dbReference type="ARBA" id="ARBA00004752"/>
    </source>
</evidence>
<keyword evidence="5" id="KW-0328">Glycosyltransferase</keyword>
<evidence type="ECO:0000256" key="20">
    <source>
        <dbReference type="ARBA" id="ARBA00049902"/>
    </source>
</evidence>
<evidence type="ECO:0000256" key="3">
    <source>
        <dbReference type="ARBA" id="ARBA00022475"/>
    </source>
</evidence>
<reference evidence="23" key="1">
    <citation type="journal article" date="2022" name="Int. J. Syst. Evol. Microbiol.">
        <title>Anaeromyxobacter oryzae sp. nov., Anaeromyxobacter diazotrophicus sp. nov. and Anaeromyxobacter paludicola sp. nov., isolated from paddy soils.</title>
        <authorList>
            <person name="Itoh H."/>
            <person name="Xu Z."/>
            <person name="Mise K."/>
            <person name="Masuda Y."/>
            <person name="Ushijima N."/>
            <person name="Hayakawa C."/>
            <person name="Shiratori Y."/>
            <person name="Senoo K."/>
        </authorList>
    </citation>
    <scope>NUCLEOTIDE SEQUENCE [LARGE SCALE GENOMIC DNA]</scope>
    <source>
        <strain evidence="23">Red630</strain>
    </source>
</reference>
<dbReference type="PANTHER" id="PTHR30474:SF2">
    <property type="entry name" value="PEPTIDOGLYCAN GLYCOSYLTRANSFERASE FTSW-RELATED"/>
    <property type="match status" value="1"/>
</dbReference>
<keyword evidence="23" id="KW-1185">Reference proteome</keyword>
<dbReference type="Proteomes" id="UP001162734">
    <property type="component" value="Chromosome"/>
</dbReference>
<feature type="transmembrane region" description="Helical" evidence="21">
    <location>
        <begin position="150"/>
        <end position="171"/>
    </location>
</feature>
<gene>
    <name evidence="22" type="primary">ftsW</name>
    <name evidence="22" type="ORF">AMPC_34190</name>
</gene>
<keyword evidence="6" id="KW-0808">Transferase</keyword>
<feature type="transmembrane region" description="Helical" evidence="21">
    <location>
        <begin position="85"/>
        <end position="106"/>
    </location>
</feature>
<evidence type="ECO:0000256" key="21">
    <source>
        <dbReference type="SAM" id="Phobius"/>
    </source>
</evidence>
<dbReference type="EMBL" id="AP025592">
    <property type="protein sequence ID" value="BDG10306.1"/>
    <property type="molecule type" value="Genomic_DNA"/>
</dbReference>
<evidence type="ECO:0000256" key="4">
    <source>
        <dbReference type="ARBA" id="ARBA00022618"/>
    </source>
</evidence>
<evidence type="ECO:0000256" key="7">
    <source>
        <dbReference type="ARBA" id="ARBA00022692"/>
    </source>
</evidence>
<evidence type="ECO:0000256" key="1">
    <source>
        <dbReference type="ARBA" id="ARBA00004651"/>
    </source>
</evidence>
<feature type="transmembrane region" description="Helical" evidence="21">
    <location>
        <begin position="353"/>
        <end position="371"/>
    </location>
</feature>
<dbReference type="InterPro" id="IPR001182">
    <property type="entry name" value="FtsW/RodA"/>
</dbReference>
<keyword evidence="10 21" id="KW-1133">Transmembrane helix</keyword>
<keyword evidence="13" id="KW-0961">Cell wall biogenesis/degradation</keyword>
<evidence type="ECO:0000256" key="9">
    <source>
        <dbReference type="ARBA" id="ARBA00022984"/>
    </source>
</evidence>
<comment type="similarity">
    <text evidence="16">Belongs to the SEDS family. FtsW subfamily.</text>
</comment>